<dbReference type="GO" id="GO:0016020">
    <property type="term" value="C:membrane"/>
    <property type="evidence" value="ECO:0007669"/>
    <property type="project" value="UniProtKB-SubCell"/>
</dbReference>
<feature type="transmembrane region" description="Helical" evidence="7">
    <location>
        <begin position="317"/>
        <end position="335"/>
    </location>
</feature>
<evidence type="ECO:0000256" key="1">
    <source>
        <dbReference type="ARBA" id="ARBA00004141"/>
    </source>
</evidence>
<keyword evidence="10" id="KW-1185">Reference proteome</keyword>
<reference evidence="10" key="1">
    <citation type="submission" date="2016-06" db="EMBL/GenBank/DDBJ databases">
        <authorList>
            <person name="Varghese N."/>
        </authorList>
    </citation>
    <scope>NUCLEOTIDE SEQUENCE [LARGE SCALE GENOMIC DNA]</scope>
    <source>
        <strain evidence="10">DSM 45555</strain>
    </source>
</reference>
<feature type="transmembrane region" description="Helical" evidence="7">
    <location>
        <begin position="137"/>
        <end position="160"/>
    </location>
</feature>
<evidence type="ECO:0000313" key="9">
    <source>
        <dbReference type="EMBL" id="SCE83092.1"/>
    </source>
</evidence>
<organism evidence="9 10">
    <name type="scientific">Micromonospora marina</name>
    <dbReference type="NCBI Taxonomy" id="307120"/>
    <lineage>
        <taxon>Bacteria</taxon>
        <taxon>Bacillati</taxon>
        <taxon>Actinomycetota</taxon>
        <taxon>Actinomycetes</taxon>
        <taxon>Micromonosporales</taxon>
        <taxon>Micromonosporaceae</taxon>
        <taxon>Micromonospora</taxon>
    </lineage>
</organism>
<feature type="transmembrane region" description="Helical" evidence="7">
    <location>
        <begin position="293"/>
        <end position="311"/>
    </location>
</feature>
<feature type="transmembrane region" description="Helical" evidence="7">
    <location>
        <begin position="69"/>
        <end position="89"/>
    </location>
</feature>
<feature type="transmembrane region" description="Helical" evidence="7">
    <location>
        <begin position="172"/>
        <end position="197"/>
    </location>
</feature>
<dbReference type="Pfam" id="PF00999">
    <property type="entry name" value="Na_H_Exchanger"/>
    <property type="match status" value="1"/>
</dbReference>
<feature type="transmembrane region" description="Helical" evidence="7">
    <location>
        <begin position="261"/>
        <end position="281"/>
    </location>
</feature>
<gene>
    <name evidence="9" type="ORF">GA0070215_103153</name>
</gene>
<evidence type="ECO:0000256" key="4">
    <source>
        <dbReference type="ARBA" id="ARBA00022989"/>
    </source>
</evidence>
<dbReference type="InterPro" id="IPR038770">
    <property type="entry name" value="Na+/solute_symporter_sf"/>
</dbReference>
<dbReference type="PANTHER" id="PTHR32468">
    <property type="entry name" value="CATION/H + ANTIPORTER"/>
    <property type="match status" value="1"/>
</dbReference>
<keyword evidence="5" id="KW-0406">Ion transport</keyword>
<dbReference type="InterPro" id="IPR050794">
    <property type="entry name" value="CPA2_transporter"/>
</dbReference>
<dbReference type="InterPro" id="IPR006153">
    <property type="entry name" value="Cation/H_exchanger_TM"/>
</dbReference>
<feature type="domain" description="Cation/H+ exchanger transmembrane" evidence="8">
    <location>
        <begin position="16"/>
        <end position="397"/>
    </location>
</feature>
<sequence length="426" mass="42837">MSSVLLLLHGAALLVALLLVGGIGRATARLLRQPPVIGEIVAGLLVGPTIVLSAGHDGLAAVLPEDVRALLRLVAEGALVLFLVGLARELRVGPARDDRRLAWVTAGALVPALVCGVLVALWVQFVAGPAVRGDAPMPAFVLGVAVTLSITAVPVLARLLTERGLTETAAGALALAAAVVVDVVGWLLLSLAVGLGAGDPATFGRAMAVLAGALLLAGGIRWVLRRGRPALWCGRWPAAGAVVLGVVALVVGFGIHQLGLTAVFGAILVGLAVPPGEPWDAPTATVSRLGRSLLPIFFVSAGLTALTGAVASTPWSLVVVVLVLGLAGKIGGGYLGSRLGGCSPAEAIRIGILLNTRGLTELIVLQVAFQAGILSPPLFLALLIMALVTTLLTGPLLSSADRFWPAADAGDSASGAVSGPSVVGPR</sequence>
<keyword evidence="6 7" id="KW-0472">Membrane</keyword>
<evidence type="ECO:0000256" key="3">
    <source>
        <dbReference type="ARBA" id="ARBA00022692"/>
    </source>
</evidence>
<dbReference type="PANTHER" id="PTHR32468:SF0">
    <property type="entry name" value="K(+)_H(+) ANTIPORTER 1"/>
    <property type="match status" value="1"/>
</dbReference>
<proteinExistence type="predicted"/>
<comment type="subcellular location">
    <subcellularLocation>
        <location evidence="1">Membrane</location>
        <topology evidence="1">Multi-pass membrane protein</topology>
    </subcellularLocation>
</comment>
<evidence type="ECO:0000259" key="8">
    <source>
        <dbReference type="Pfam" id="PF00999"/>
    </source>
</evidence>
<feature type="transmembrane region" description="Helical" evidence="7">
    <location>
        <begin position="378"/>
        <end position="397"/>
    </location>
</feature>
<evidence type="ECO:0000256" key="7">
    <source>
        <dbReference type="SAM" id="Phobius"/>
    </source>
</evidence>
<dbReference type="AlphaFoldDB" id="A0A1C4VGJ3"/>
<feature type="transmembrane region" description="Helical" evidence="7">
    <location>
        <begin position="203"/>
        <end position="224"/>
    </location>
</feature>
<dbReference type="Gene3D" id="1.20.1530.20">
    <property type="match status" value="1"/>
</dbReference>
<keyword evidence="3 7" id="KW-0812">Transmembrane</keyword>
<dbReference type="Proteomes" id="UP000198551">
    <property type="component" value="Unassembled WGS sequence"/>
</dbReference>
<dbReference type="GO" id="GO:0015297">
    <property type="term" value="F:antiporter activity"/>
    <property type="evidence" value="ECO:0007669"/>
    <property type="project" value="InterPro"/>
</dbReference>
<dbReference type="EMBL" id="FMCV01000003">
    <property type="protein sequence ID" value="SCE83092.1"/>
    <property type="molecule type" value="Genomic_DNA"/>
</dbReference>
<evidence type="ECO:0000313" key="10">
    <source>
        <dbReference type="Proteomes" id="UP000198551"/>
    </source>
</evidence>
<dbReference type="GO" id="GO:1902600">
    <property type="term" value="P:proton transmembrane transport"/>
    <property type="evidence" value="ECO:0007669"/>
    <property type="project" value="InterPro"/>
</dbReference>
<evidence type="ECO:0000256" key="6">
    <source>
        <dbReference type="ARBA" id="ARBA00023136"/>
    </source>
</evidence>
<evidence type="ECO:0000256" key="2">
    <source>
        <dbReference type="ARBA" id="ARBA00022448"/>
    </source>
</evidence>
<evidence type="ECO:0000256" key="5">
    <source>
        <dbReference type="ARBA" id="ARBA00023065"/>
    </source>
</evidence>
<protein>
    <submittedName>
        <fullName evidence="9">Transporter, CPA2 family</fullName>
    </submittedName>
</protein>
<name>A0A1C4VGJ3_9ACTN</name>
<accession>A0A1C4VGJ3</accession>
<feature type="transmembrane region" description="Helical" evidence="7">
    <location>
        <begin position="101"/>
        <end position="125"/>
    </location>
</feature>
<feature type="transmembrane region" description="Helical" evidence="7">
    <location>
        <begin position="347"/>
        <end position="372"/>
    </location>
</feature>
<feature type="transmembrane region" description="Helical" evidence="7">
    <location>
        <begin position="236"/>
        <end position="255"/>
    </location>
</feature>
<dbReference type="RefSeq" id="WP_091042451.1">
    <property type="nucleotide sequence ID" value="NZ_FMCV01000003.1"/>
</dbReference>
<keyword evidence="2" id="KW-0813">Transport</keyword>
<keyword evidence="4 7" id="KW-1133">Transmembrane helix</keyword>